<proteinExistence type="predicted"/>
<evidence type="ECO:0000313" key="1">
    <source>
        <dbReference type="EMBL" id="TWT77171.1"/>
    </source>
</evidence>
<name>A0A5C5YQG6_9BACT</name>
<keyword evidence="2" id="KW-1185">Reference proteome</keyword>
<accession>A0A5C5YQG6</accession>
<organism evidence="1 2">
    <name type="scientific">Neorhodopirellula pilleata</name>
    <dbReference type="NCBI Taxonomy" id="2714738"/>
    <lineage>
        <taxon>Bacteria</taxon>
        <taxon>Pseudomonadati</taxon>
        <taxon>Planctomycetota</taxon>
        <taxon>Planctomycetia</taxon>
        <taxon>Pirellulales</taxon>
        <taxon>Pirellulaceae</taxon>
        <taxon>Neorhodopirellula</taxon>
    </lineage>
</organism>
<reference evidence="1 2" key="1">
    <citation type="submission" date="2019-02" db="EMBL/GenBank/DDBJ databases">
        <title>Deep-cultivation of Planctomycetes and their phenomic and genomic characterization uncovers novel biology.</title>
        <authorList>
            <person name="Wiegand S."/>
            <person name="Jogler M."/>
            <person name="Boedeker C."/>
            <person name="Pinto D."/>
            <person name="Vollmers J."/>
            <person name="Rivas-Marin E."/>
            <person name="Kohn T."/>
            <person name="Peeters S.H."/>
            <person name="Heuer A."/>
            <person name="Rast P."/>
            <person name="Oberbeckmann S."/>
            <person name="Bunk B."/>
            <person name="Jeske O."/>
            <person name="Meyerdierks A."/>
            <person name="Storesund J.E."/>
            <person name="Kallscheuer N."/>
            <person name="Luecker S."/>
            <person name="Lage O.M."/>
            <person name="Pohl T."/>
            <person name="Merkel B.J."/>
            <person name="Hornburger P."/>
            <person name="Mueller R.-W."/>
            <person name="Bruemmer F."/>
            <person name="Labrenz M."/>
            <person name="Spormann A.M."/>
            <person name="Op Den Camp H."/>
            <person name="Overmann J."/>
            <person name="Amann R."/>
            <person name="Jetten M.S.M."/>
            <person name="Mascher T."/>
            <person name="Medema M.H."/>
            <person name="Devos D.P."/>
            <person name="Kaster A.-K."/>
            <person name="Ovreas L."/>
            <person name="Rohde M."/>
            <person name="Galperin M.Y."/>
            <person name="Jogler C."/>
        </authorList>
    </citation>
    <scope>NUCLEOTIDE SEQUENCE [LARGE SCALE GENOMIC DNA]</scope>
    <source>
        <strain evidence="1 2">Pla100</strain>
    </source>
</reference>
<dbReference type="AlphaFoldDB" id="A0A5C5YQG6"/>
<dbReference type="EMBL" id="SJPM01000065">
    <property type="protein sequence ID" value="TWT77171.1"/>
    <property type="molecule type" value="Genomic_DNA"/>
</dbReference>
<sequence>MTCTGGRLAAFARMDDQLSVPRDVYRYEHEECGNAE</sequence>
<dbReference type="Proteomes" id="UP000316213">
    <property type="component" value="Unassembled WGS sequence"/>
</dbReference>
<evidence type="ECO:0000313" key="2">
    <source>
        <dbReference type="Proteomes" id="UP000316213"/>
    </source>
</evidence>
<gene>
    <name evidence="1" type="ORF">Pla100_63370</name>
</gene>
<protein>
    <submittedName>
        <fullName evidence="1">Uncharacterized protein</fullName>
    </submittedName>
</protein>
<comment type="caution">
    <text evidence="1">The sequence shown here is derived from an EMBL/GenBank/DDBJ whole genome shotgun (WGS) entry which is preliminary data.</text>
</comment>